<dbReference type="Proteomes" id="UP000501982">
    <property type="component" value="Chromosome"/>
</dbReference>
<evidence type="ECO:0000313" key="9">
    <source>
        <dbReference type="EMBL" id="MSB74960.1"/>
    </source>
</evidence>
<feature type="domain" description="Outer membrane protein beta-barrel" evidence="3">
    <location>
        <begin position="11"/>
        <end position="209"/>
    </location>
</feature>
<evidence type="ECO:0000313" key="12">
    <source>
        <dbReference type="Proteomes" id="UP000095455"/>
    </source>
</evidence>
<dbReference type="OrthoDB" id="1094316at2"/>
<feature type="chain" id="PRO_5043136428" evidence="2">
    <location>
        <begin position="27"/>
        <end position="209"/>
    </location>
</feature>
<dbReference type="Proteomes" id="UP000315827">
    <property type="component" value="Unassembled WGS sequence"/>
</dbReference>
<dbReference type="Pfam" id="PF13505">
    <property type="entry name" value="OMP_b-brl"/>
    <property type="match status" value="1"/>
</dbReference>
<evidence type="ECO:0000313" key="10">
    <source>
        <dbReference type="EMBL" id="QJE27552.1"/>
    </source>
</evidence>
<dbReference type="Proteomes" id="UP000461276">
    <property type="component" value="Unassembled WGS sequence"/>
</dbReference>
<dbReference type="EMBL" id="JAQMPJ010000001">
    <property type="protein sequence ID" value="MDB9003515.1"/>
    <property type="molecule type" value="Genomic_DNA"/>
</dbReference>
<dbReference type="Proteomes" id="UP000441358">
    <property type="component" value="Unassembled WGS sequence"/>
</dbReference>
<reference evidence="11 13" key="3">
    <citation type="submission" date="2019-07" db="EMBL/GenBank/DDBJ databases">
        <title>Genome sequencing of Parabacteroides distasonis iSURF_7.</title>
        <authorList>
            <person name="Degefu H.N."/>
            <person name="Ruoff K.L."/>
            <person name="Price C.E."/>
            <person name="Valls R.A."/>
            <person name="O'Toole G.A."/>
        </authorList>
    </citation>
    <scope>NUCLEOTIDE SEQUENCE [LARGE SCALE GENOMIC DNA]</scope>
    <source>
        <strain evidence="11 13">CFPLTA003_1B</strain>
    </source>
</reference>
<evidence type="ECO:0000313" key="18">
    <source>
        <dbReference type="Proteomes" id="UP000501982"/>
    </source>
</evidence>
<accession>A0A174F6Y9</accession>
<gene>
    <name evidence="4" type="ORF">ERS852380_02325</name>
    <name evidence="11" type="ORF">FSA05_10250</name>
    <name evidence="7" type="ORF">GKD66_02895</name>
    <name evidence="6" type="ORF">GKD67_01775</name>
    <name evidence="8" type="ORF">GKD68_02430</name>
    <name evidence="9" type="ORF">GKD70_16985</name>
    <name evidence="10" type="ORF">HHO38_04055</name>
    <name evidence="5" type="ORF">PN599_00670</name>
</gene>
<sequence length="209" mass="23425">MKKINKSIKLIALLVVCMAMPTLAGAQVLKNAYFNVDWQINSPFGQDFSKKTSGWGAHAEGGYYVIPNFAIGAFISYHTNNEYVDRQTIPVNSTSVITSDQQHSIFQLPFGAAFRYNFAPEGQFQPYVGAQLGASYSEMSTYMNVLKVYDRNWGFYVAPEIGMTVYFTPQKQIGVHMAAYYNYATNKGDVLSYHIDGLNNWGIRLGLAF</sequence>
<dbReference type="EMBL" id="VOHW01000005">
    <property type="protein sequence ID" value="TWV61692.1"/>
    <property type="molecule type" value="Genomic_DNA"/>
</dbReference>
<dbReference type="EMBL" id="WKMO01000017">
    <property type="protein sequence ID" value="MSB74960.1"/>
    <property type="molecule type" value="Genomic_DNA"/>
</dbReference>
<dbReference type="OMA" id="YANIDWQ"/>
<protein>
    <submittedName>
        <fullName evidence="7">Outer membrane beta-barrel protein</fullName>
    </submittedName>
    <submittedName>
        <fullName evidence="10">Porin family protein</fullName>
    </submittedName>
</protein>
<evidence type="ECO:0000313" key="5">
    <source>
        <dbReference type="EMBL" id="MDB9003515.1"/>
    </source>
</evidence>
<dbReference type="EMBL" id="WKMY01000001">
    <property type="protein sequence ID" value="MRY91987.1"/>
    <property type="molecule type" value="Genomic_DNA"/>
</dbReference>
<evidence type="ECO:0000256" key="1">
    <source>
        <dbReference type="ARBA" id="ARBA00022729"/>
    </source>
</evidence>
<dbReference type="Gene3D" id="2.40.160.20">
    <property type="match status" value="1"/>
</dbReference>
<evidence type="ECO:0000313" key="14">
    <source>
        <dbReference type="Proteomes" id="UP000432516"/>
    </source>
</evidence>
<dbReference type="DNASU" id="5306370"/>
<reference evidence="10 18" key="4">
    <citation type="submission" date="2020-04" db="EMBL/GenBank/DDBJ databases">
        <title>Complete Genomes and Methylome analysis of CBBP consortium that reverse antibiotic-induced susceptibility to vancomycin-resistant Enterococcus faecium infection.</title>
        <authorList>
            <person name="Fomenkov A."/>
            <person name="Zhang Z."/>
            <person name="Pamer E."/>
            <person name="Roberts R.J."/>
        </authorList>
    </citation>
    <scope>NUCLEOTIDE SEQUENCE [LARGE SCALE GENOMIC DNA]</scope>
    <source>
        <strain evidence="18">CBBP</strain>
        <strain evidence="10">CBBP-1</strain>
    </source>
</reference>
<dbReference type="RefSeq" id="WP_005856704.1">
    <property type="nucleotide sequence ID" value="NZ_BQOC01000001.1"/>
</dbReference>
<name>A0A174F6Y9_PARDI</name>
<dbReference type="AlphaFoldDB" id="A0A174F6Y9"/>
<evidence type="ECO:0000313" key="8">
    <source>
        <dbReference type="EMBL" id="MRZ53609.1"/>
    </source>
</evidence>
<reference evidence="14 15" key="2">
    <citation type="journal article" date="2019" name="Nat. Med.">
        <title>A library of human gut bacterial isolates paired with longitudinal multiomics data enables mechanistic microbiome research.</title>
        <authorList>
            <person name="Poyet M."/>
            <person name="Groussin M."/>
            <person name="Gibbons S.M."/>
            <person name="Avila-Pacheco J."/>
            <person name="Jiang X."/>
            <person name="Kearney S.M."/>
            <person name="Perrotta A.R."/>
            <person name="Berdy B."/>
            <person name="Zhao S."/>
            <person name="Lieberman T.D."/>
            <person name="Swanson P.K."/>
            <person name="Smith M."/>
            <person name="Roesemann S."/>
            <person name="Alexander J.E."/>
            <person name="Rich S.A."/>
            <person name="Livny J."/>
            <person name="Vlamakis H."/>
            <person name="Clish C."/>
            <person name="Bullock K."/>
            <person name="Deik A."/>
            <person name="Scott J."/>
            <person name="Pierce K.A."/>
            <person name="Xavier R.J."/>
            <person name="Alm E.J."/>
        </authorList>
    </citation>
    <scope>NUCLEOTIDE SEQUENCE [LARGE SCALE GENOMIC DNA]</scope>
    <source>
        <strain evidence="8 14">BIOML-A2</strain>
        <strain evidence="9 16">BIOML-A20</strain>
        <strain evidence="7 15">BIOML-A32</strain>
        <strain evidence="6 17">BIOML-A9</strain>
    </source>
</reference>
<evidence type="ECO:0000259" key="3">
    <source>
        <dbReference type="Pfam" id="PF13505"/>
    </source>
</evidence>
<evidence type="ECO:0000313" key="11">
    <source>
        <dbReference type="EMBL" id="TWV61692.1"/>
    </source>
</evidence>
<reference evidence="5" key="5">
    <citation type="submission" date="2023-01" db="EMBL/GenBank/DDBJ databases">
        <title>Human gut microbiome strain richness.</title>
        <authorList>
            <person name="Chen-Liaw A."/>
        </authorList>
    </citation>
    <scope>NUCLEOTIDE SEQUENCE</scope>
    <source>
        <strain evidence="5">RTP21484st1_E5_RTP21484_190118</strain>
    </source>
</reference>
<feature type="signal peptide" evidence="2">
    <location>
        <begin position="1"/>
        <end position="26"/>
    </location>
</feature>
<dbReference type="Proteomes" id="UP000441609">
    <property type="component" value="Unassembled WGS sequence"/>
</dbReference>
<dbReference type="EMBL" id="CP051672">
    <property type="protein sequence ID" value="QJE27552.1"/>
    <property type="molecule type" value="Genomic_DNA"/>
</dbReference>
<evidence type="ECO:0000313" key="13">
    <source>
        <dbReference type="Proteomes" id="UP000315827"/>
    </source>
</evidence>
<reference evidence="4 12" key="1">
    <citation type="submission" date="2015-09" db="EMBL/GenBank/DDBJ databases">
        <authorList>
            <consortium name="Pathogen Informatics"/>
        </authorList>
    </citation>
    <scope>NUCLEOTIDE SEQUENCE [LARGE SCALE GENOMIC DNA]</scope>
    <source>
        <strain evidence="4 12">2789STDY5608822</strain>
    </source>
</reference>
<dbReference type="InterPro" id="IPR011250">
    <property type="entry name" value="OMP/PagP_B-barrel"/>
</dbReference>
<evidence type="ECO:0000313" key="17">
    <source>
        <dbReference type="Proteomes" id="UP000461276"/>
    </source>
</evidence>
<evidence type="ECO:0000256" key="2">
    <source>
        <dbReference type="SAM" id="SignalP"/>
    </source>
</evidence>
<proteinExistence type="predicted"/>
<dbReference type="Proteomes" id="UP000432516">
    <property type="component" value="Unassembled WGS sequence"/>
</dbReference>
<dbReference type="EMBL" id="WKMC01000001">
    <property type="protein sequence ID" value="MRZ49207.1"/>
    <property type="molecule type" value="Genomic_DNA"/>
</dbReference>
<dbReference type="SUPFAM" id="SSF56925">
    <property type="entry name" value="OMPA-like"/>
    <property type="match status" value="1"/>
</dbReference>
<evidence type="ECO:0000313" key="6">
    <source>
        <dbReference type="EMBL" id="MRY91987.1"/>
    </source>
</evidence>
<organism evidence="7 15">
    <name type="scientific">Parabacteroides distasonis</name>
    <dbReference type="NCBI Taxonomy" id="823"/>
    <lineage>
        <taxon>Bacteria</taxon>
        <taxon>Pseudomonadati</taxon>
        <taxon>Bacteroidota</taxon>
        <taxon>Bacteroidia</taxon>
        <taxon>Bacteroidales</taxon>
        <taxon>Tannerellaceae</taxon>
        <taxon>Parabacteroides</taxon>
    </lineage>
</organism>
<dbReference type="EMBL" id="WKNE01000001">
    <property type="protein sequence ID" value="MRZ53609.1"/>
    <property type="molecule type" value="Genomic_DNA"/>
</dbReference>
<dbReference type="EMBL" id="CYYK01000007">
    <property type="protein sequence ID" value="CUO44489.1"/>
    <property type="molecule type" value="Genomic_DNA"/>
</dbReference>
<evidence type="ECO:0000313" key="15">
    <source>
        <dbReference type="Proteomes" id="UP000441358"/>
    </source>
</evidence>
<evidence type="ECO:0000313" key="7">
    <source>
        <dbReference type="EMBL" id="MRZ49207.1"/>
    </source>
</evidence>
<keyword evidence="1 2" id="KW-0732">Signal</keyword>
<dbReference type="InterPro" id="IPR027385">
    <property type="entry name" value="Beta-barrel_OMP"/>
</dbReference>
<dbReference type="Proteomes" id="UP000095455">
    <property type="component" value="Unassembled WGS sequence"/>
</dbReference>
<evidence type="ECO:0000313" key="16">
    <source>
        <dbReference type="Proteomes" id="UP000441609"/>
    </source>
</evidence>
<dbReference type="Proteomes" id="UP001210126">
    <property type="component" value="Unassembled WGS sequence"/>
</dbReference>
<evidence type="ECO:0000313" key="4">
    <source>
        <dbReference type="EMBL" id="CUO44489.1"/>
    </source>
</evidence>